<dbReference type="AlphaFoldDB" id="A0AAW2I112"/>
<feature type="region of interest" description="Disordered" evidence="2">
    <location>
        <begin position="1"/>
        <end position="80"/>
    </location>
</feature>
<feature type="compositionally biased region" description="Polar residues" evidence="2">
    <location>
        <begin position="348"/>
        <end position="359"/>
    </location>
</feature>
<dbReference type="EMBL" id="JARGDH010000002">
    <property type="protein sequence ID" value="KAL0275611.1"/>
    <property type="molecule type" value="Genomic_DNA"/>
</dbReference>
<feature type="compositionally biased region" description="Basic and acidic residues" evidence="2">
    <location>
        <begin position="338"/>
        <end position="347"/>
    </location>
</feature>
<feature type="transmembrane region" description="Helical" evidence="3">
    <location>
        <begin position="568"/>
        <end position="586"/>
    </location>
</feature>
<proteinExistence type="predicted"/>
<accession>A0AAW2I112</accession>
<name>A0AAW2I112_9NEOP</name>
<feature type="transmembrane region" description="Helical" evidence="3">
    <location>
        <begin position="598"/>
        <end position="619"/>
    </location>
</feature>
<gene>
    <name evidence="5" type="ORF">PYX00_003413</name>
</gene>
<feature type="transmembrane region" description="Helical" evidence="3">
    <location>
        <begin position="659"/>
        <end position="680"/>
    </location>
</feature>
<feature type="compositionally biased region" description="Polar residues" evidence="2">
    <location>
        <begin position="419"/>
        <end position="444"/>
    </location>
</feature>
<organism evidence="5">
    <name type="scientific">Menopon gallinae</name>
    <name type="common">poultry shaft louse</name>
    <dbReference type="NCBI Taxonomy" id="328185"/>
    <lineage>
        <taxon>Eukaryota</taxon>
        <taxon>Metazoa</taxon>
        <taxon>Ecdysozoa</taxon>
        <taxon>Arthropoda</taxon>
        <taxon>Hexapoda</taxon>
        <taxon>Insecta</taxon>
        <taxon>Pterygota</taxon>
        <taxon>Neoptera</taxon>
        <taxon>Paraneoptera</taxon>
        <taxon>Psocodea</taxon>
        <taxon>Troctomorpha</taxon>
        <taxon>Phthiraptera</taxon>
        <taxon>Amblycera</taxon>
        <taxon>Menoponidae</taxon>
        <taxon>Menopon</taxon>
    </lineage>
</organism>
<feature type="transmembrane region" description="Helical" evidence="3">
    <location>
        <begin position="187"/>
        <end position="213"/>
    </location>
</feature>
<dbReference type="PROSITE" id="PS50850">
    <property type="entry name" value="MFS"/>
    <property type="match status" value="1"/>
</dbReference>
<feature type="transmembrane region" description="Helical" evidence="3">
    <location>
        <begin position="625"/>
        <end position="647"/>
    </location>
</feature>
<feature type="transmembrane region" description="Helical" evidence="3">
    <location>
        <begin position="157"/>
        <end position="181"/>
    </location>
</feature>
<dbReference type="InterPro" id="IPR050327">
    <property type="entry name" value="Proton-linked_MCT"/>
</dbReference>
<feature type="transmembrane region" description="Helical" evidence="3">
    <location>
        <begin position="692"/>
        <end position="711"/>
    </location>
</feature>
<protein>
    <recommendedName>
        <fullName evidence="4">Major facilitator superfamily (MFS) profile domain-containing protein</fullName>
    </recommendedName>
</protein>
<evidence type="ECO:0000256" key="2">
    <source>
        <dbReference type="SAM" id="MobiDB-lite"/>
    </source>
</evidence>
<evidence type="ECO:0000313" key="5">
    <source>
        <dbReference type="EMBL" id="KAL0275611.1"/>
    </source>
</evidence>
<dbReference type="PANTHER" id="PTHR11360:SF238">
    <property type="entry name" value="SD10469P"/>
    <property type="match status" value="1"/>
</dbReference>
<dbReference type="SUPFAM" id="SSF103473">
    <property type="entry name" value="MFS general substrate transporter"/>
    <property type="match status" value="1"/>
</dbReference>
<feature type="transmembrane region" description="Helical" evidence="3">
    <location>
        <begin position="92"/>
        <end position="118"/>
    </location>
</feature>
<dbReference type="PANTHER" id="PTHR11360">
    <property type="entry name" value="MONOCARBOXYLATE TRANSPORTER"/>
    <property type="match status" value="1"/>
</dbReference>
<feature type="compositionally biased region" description="Polar residues" evidence="2">
    <location>
        <begin position="1"/>
        <end position="14"/>
    </location>
</feature>
<evidence type="ECO:0000259" key="4">
    <source>
        <dbReference type="PROSITE" id="PS50850"/>
    </source>
</evidence>
<dbReference type="Pfam" id="PF07690">
    <property type="entry name" value="MFS_1"/>
    <property type="match status" value="2"/>
</dbReference>
<dbReference type="GO" id="GO:0008028">
    <property type="term" value="F:monocarboxylic acid transmembrane transporter activity"/>
    <property type="evidence" value="ECO:0007669"/>
    <property type="project" value="TreeGrafter"/>
</dbReference>
<comment type="caution">
    <text evidence="5">The sequence shown here is derived from an EMBL/GenBank/DDBJ whole genome shotgun (WGS) entry which is preliminary data.</text>
</comment>
<feature type="region of interest" description="Disordered" evidence="2">
    <location>
        <begin position="390"/>
        <end position="444"/>
    </location>
</feature>
<feature type="transmembrane region" description="Helical" evidence="3">
    <location>
        <begin position="250"/>
        <end position="269"/>
    </location>
</feature>
<sequence>MPVSDYNASDTTGASREENDVSPNQLLLSDDRTKPTVVKTENEKARDDPFSKVRKGERSKSEIAPPAIADASARDDEEDQSATVVMPPDGGWGWVIVAASFVCNFIVDGILYSFGVFIKDVSESFSVPEARVALVGSLLSGSYLIVGPFVSALSNRYGFRIVTIFGAILAAVGFALSAVAMNVEFLSFTYGIIGGIGFGMVYSPSIIIVGFYFEKWRAMATGIAVCGSGIGTFVMAPLTEMCINKFKWQGALLVHAGILLICGLCGLLFRPLKPVKVTLEKSAESDEESKPLEETKDGNILLVKSKETSYESFRKTGSVSSLKSNKYPTAAEVLQISDGRRPRERSPTETSKMSKSTQSLNYKNVVLGYGDDMSKRQKRFSVPEFQDNMNKKMDKKKTSMSQLDESNGAAKQKRKSRTVSETLSEISSTGKRSRRNTATSVTECTVRSRRGTITQLDENINRPIYRDDIFFSGSMNRIPQYKAEGDALSYRLSVTRLPTKKDLEEEHEFRCCPEAVRRAIETMLDLSLLKSPSFMLLCASGFLTLFGFFVPFMFLTDRATTAMDRAEAVWLISTIGITNTVGRILCGVFSSFPRIDALLINNLALTVGGVSTLISGISLSVIYQYTYAVVFGFAVACFASLRSIVLVELLGLEKLTNAFGILLLFQGFAAAIGAPIAGLIKEATGNYDASFYFSGSLILISGLMLFPLRAINKWEKRKRKDDEDVQVSHVI</sequence>
<comment type="subcellular location">
    <subcellularLocation>
        <location evidence="1">Membrane</location>
        <topology evidence="1">Multi-pass membrane protein</topology>
    </subcellularLocation>
</comment>
<dbReference type="GO" id="GO:0016020">
    <property type="term" value="C:membrane"/>
    <property type="evidence" value="ECO:0007669"/>
    <property type="project" value="UniProtKB-SubCell"/>
</dbReference>
<keyword evidence="3" id="KW-1133">Transmembrane helix</keyword>
<feature type="transmembrane region" description="Helical" evidence="3">
    <location>
        <begin position="220"/>
        <end position="238"/>
    </location>
</feature>
<feature type="compositionally biased region" description="Basic and acidic residues" evidence="2">
    <location>
        <begin position="29"/>
        <end position="61"/>
    </location>
</feature>
<dbReference type="InterPro" id="IPR020846">
    <property type="entry name" value="MFS_dom"/>
</dbReference>
<reference evidence="5" key="1">
    <citation type="journal article" date="2024" name="Gigascience">
        <title>Chromosome-level genome of the poultry shaft louse Menopon gallinae provides insight into the host-switching and adaptive evolution of parasitic lice.</title>
        <authorList>
            <person name="Xu Y."/>
            <person name="Ma L."/>
            <person name="Liu S."/>
            <person name="Liang Y."/>
            <person name="Liu Q."/>
            <person name="He Z."/>
            <person name="Tian L."/>
            <person name="Duan Y."/>
            <person name="Cai W."/>
            <person name="Li H."/>
            <person name="Song F."/>
        </authorList>
    </citation>
    <scope>NUCLEOTIDE SEQUENCE</scope>
    <source>
        <strain evidence="5">Cailab_2023a</strain>
    </source>
</reference>
<feature type="transmembrane region" description="Helical" evidence="3">
    <location>
        <begin position="534"/>
        <end position="556"/>
    </location>
</feature>
<feature type="transmembrane region" description="Helical" evidence="3">
    <location>
        <begin position="130"/>
        <end position="150"/>
    </location>
</feature>
<feature type="domain" description="Major facilitator superfamily (MFS) profile" evidence="4">
    <location>
        <begin position="93"/>
        <end position="713"/>
    </location>
</feature>
<keyword evidence="3" id="KW-0472">Membrane</keyword>
<evidence type="ECO:0000256" key="1">
    <source>
        <dbReference type="ARBA" id="ARBA00004141"/>
    </source>
</evidence>
<keyword evidence="3" id="KW-0812">Transmembrane</keyword>
<evidence type="ECO:0000256" key="3">
    <source>
        <dbReference type="SAM" id="Phobius"/>
    </source>
</evidence>
<dbReference type="Gene3D" id="1.20.1250.20">
    <property type="entry name" value="MFS general substrate transporter like domains"/>
    <property type="match status" value="2"/>
</dbReference>
<dbReference type="InterPro" id="IPR011701">
    <property type="entry name" value="MFS"/>
</dbReference>
<dbReference type="InterPro" id="IPR036259">
    <property type="entry name" value="MFS_trans_sf"/>
</dbReference>
<feature type="region of interest" description="Disordered" evidence="2">
    <location>
        <begin position="331"/>
        <end position="359"/>
    </location>
</feature>